<evidence type="ECO:0000256" key="4">
    <source>
        <dbReference type="SAM" id="SignalP"/>
    </source>
</evidence>
<evidence type="ECO:0000256" key="3">
    <source>
        <dbReference type="ARBA" id="ARBA00038471"/>
    </source>
</evidence>
<dbReference type="NCBIfam" id="TIGR01614">
    <property type="entry name" value="PME_inhib"/>
    <property type="match status" value="1"/>
</dbReference>
<dbReference type="FunFam" id="1.20.140.40:FF:000002">
    <property type="entry name" value="Putative invertase inhibitor"/>
    <property type="match status" value="1"/>
</dbReference>
<keyword evidence="8" id="KW-1185">Reference proteome</keyword>
<gene>
    <name evidence="6" type="ORF">ZIOFF_071397</name>
    <name evidence="7" type="ORF">ZIOFF_071398</name>
</gene>
<protein>
    <recommendedName>
        <fullName evidence="5">Pectinesterase inhibitor domain-containing protein</fullName>
    </recommendedName>
</protein>
<dbReference type="Proteomes" id="UP000734854">
    <property type="component" value="Unassembled WGS sequence"/>
</dbReference>
<comment type="caution">
    <text evidence="6">The sequence shown here is derived from an EMBL/GenBank/DDBJ whole genome shotgun (WGS) entry which is preliminary data.</text>
</comment>
<sequence>MMMRQAPAFALAALLLLLLLSAAAHATVESTCKSISNVKYDFCVKTLKSDPSSGTADVRGLAVIATNLSLKNATKIAGKIKHLLKSSQDKAQKESLSTCAELYSNLIDNLDTSLSAIKESRKGDAMTYLSASLDAPGDCEQGFKDTGAKSPLVAEDDEQRQLCGLALGITNLT</sequence>
<reference evidence="6 8" key="1">
    <citation type="submission" date="2020-08" db="EMBL/GenBank/DDBJ databases">
        <title>Plant Genome Project.</title>
        <authorList>
            <person name="Zhang R.-G."/>
        </authorList>
    </citation>
    <scope>NUCLEOTIDE SEQUENCE [LARGE SCALE GENOMIC DNA]</scope>
    <source>
        <tissue evidence="6">Rhizome</tissue>
    </source>
</reference>
<dbReference type="PANTHER" id="PTHR35357:SF8">
    <property type="entry name" value="OS01G0111000 PROTEIN"/>
    <property type="match status" value="1"/>
</dbReference>
<dbReference type="GO" id="GO:0004857">
    <property type="term" value="F:enzyme inhibitor activity"/>
    <property type="evidence" value="ECO:0007669"/>
    <property type="project" value="InterPro"/>
</dbReference>
<dbReference type="InterPro" id="IPR034088">
    <property type="entry name" value="Pla_a_1-like"/>
</dbReference>
<keyword evidence="1 4" id="KW-0732">Signal</keyword>
<dbReference type="SMART" id="SM00856">
    <property type="entry name" value="PMEI"/>
    <property type="match status" value="1"/>
</dbReference>
<evidence type="ECO:0000256" key="1">
    <source>
        <dbReference type="ARBA" id="ARBA00022729"/>
    </source>
</evidence>
<feature type="signal peptide" evidence="4">
    <location>
        <begin position="1"/>
        <end position="26"/>
    </location>
</feature>
<name>A0A8J5C9M0_ZINOF</name>
<evidence type="ECO:0000313" key="6">
    <source>
        <dbReference type="EMBL" id="KAG6470332.1"/>
    </source>
</evidence>
<comment type="similarity">
    <text evidence="3">Belongs to the PMEI family.</text>
</comment>
<proteinExistence type="inferred from homology"/>
<dbReference type="PANTHER" id="PTHR35357">
    <property type="entry name" value="OS02G0537100 PROTEIN"/>
    <property type="match status" value="1"/>
</dbReference>
<evidence type="ECO:0000256" key="2">
    <source>
        <dbReference type="ARBA" id="ARBA00023157"/>
    </source>
</evidence>
<dbReference type="InterPro" id="IPR006501">
    <property type="entry name" value="Pectinesterase_inhib_dom"/>
</dbReference>
<keyword evidence="2" id="KW-1015">Disulfide bond</keyword>
<evidence type="ECO:0000313" key="8">
    <source>
        <dbReference type="Proteomes" id="UP000734854"/>
    </source>
</evidence>
<organism evidence="6 8">
    <name type="scientific">Zingiber officinale</name>
    <name type="common">Ginger</name>
    <name type="synonym">Amomum zingiber</name>
    <dbReference type="NCBI Taxonomy" id="94328"/>
    <lineage>
        <taxon>Eukaryota</taxon>
        <taxon>Viridiplantae</taxon>
        <taxon>Streptophyta</taxon>
        <taxon>Embryophyta</taxon>
        <taxon>Tracheophyta</taxon>
        <taxon>Spermatophyta</taxon>
        <taxon>Magnoliopsida</taxon>
        <taxon>Liliopsida</taxon>
        <taxon>Zingiberales</taxon>
        <taxon>Zingiberaceae</taxon>
        <taxon>Zingiber</taxon>
    </lineage>
</organism>
<dbReference type="OrthoDB" id="1872906at2759"/>
<dbReference type="AlphaFoldDB" id="A0A8J5C9M0"/>
<feature type="domain" description="Pectinesterase inhibitor" evidence="5">
    <location>
        <begin position="23"/>
        <end position="169"/>
    </location>
</feature>
<dbReference type="GO" id="GO:0005576">
    <property type="term" value="C:extracellular region"/>
    <property type="evidence" value="ECO:0007669"/>
    <property type="project" value="UniProtKB-ARBA"/>
</dbReference>
<dbReference type="EMBL" id="JACMSC010000021">
    <property type="protein sequence ID" value="KAG6470332.1"/>
    <property type="molecule type" value="Genomic_DNA"/>
</dbReference>
<dbReference type="CDD" id="cd15795">
    <property type="entry name" value="PMEI-Pla_a_1_like"/>
    <property type="match status" value="1"/>
</dbReference>
<dbReference type="Pfam" id="PF04043">
    <property type="entry name" value="PMEI"/>
    <property type="match status" value="1"/>
</dbReference>
<accession>A0A8J5C9M0</accession>
<evidence type="ECO:0000313" key="7">
    <source>
        <dbReference type="EMBL" id="KAG6470333.1"/>
    </source>
</evidence>
<dbReference type="EMBL" id="JACMSC010000021">
    <property type="protein sequence ID" value="KAG6470333.1"/>
    <property type="molecule type" value="Genomic_DNA"/>
</dbReference>
<feature type="chain" id="PRO_5044156055" description="Pectinesterase inhibitor domain-containing protein" evidence="4">
    <location>
        <begin position="27"/>
        <end position="173"/>
    </location>
</feature>
<evidence type="ECO:0000259" key="5">
    <source>
        <dbReference type="SMART" id="SM00856"/>
    </source>
</evidence>